<dbReference type="AlphaFoldDB" id="A0A9X1PJS1"/>
<gene>
    <name evidence="8" type="ORF">LXM26_11100</name>
</gene>
<accession>A0A9X1PJS1</accession>
<keyword evidence="4 6" id="KW-1133">Transmembrane helix</keyword>
<feature type="transmembrane region" description="Helical" evidence="6">
    <location>
        <begin position="203"/>
        <end position="220"/>
    </location>
</feature>
<dbReference type="Pfam" id="PF09335">
    <property type="entry name" value="VTT_dom"/>
    <property type="match status" value="1"/>
</dbReference>
<feature type="transmembrane region" description="Helical" evidence="6">
    <location>
        <begin position="134"/>
        <end position="157"/>
    </location>
</feature>
<comment type="caution">
    <text evidence="8">The sequence shown here is derived from an EMBL/GenBank/DDBJ whole genome shotgun (WGS) entry which is preliminary data.</text>
</comment>
<dbReference type="RefSeq" id="WP_234655252.1">
    <property type="nucleotide sequence ID" value="NZ_CP094997.1"/>
</dbReference>
<evidence type="ECO:0000259" key="7">
    <source>
        <dbReference type="Pfam" id="PF09335"/>
    </source>
</evidence>
<evidence type="ECO:0000313" key="9">
    <source>
        <dbReference type="Proteomes" id="UP001139000"/>
    </source>
</evidence>
<evidence type="ECO:0000256" key="5">
    <source>
        <dbReference type="ARBA" id="ARBA00023136"/>
    </source>
</evidence>
<feature type="transmembrane region" description="Helical" evidence="6">
    <location>
        <begin position="48"/>
        <end position="77"/>
    </location>
</feature>
<dbReference type="PANTHER" id="PTHR12677:SF59">
    <property type="entry name" value="GOLGI APPARATUS MEMBRANE PROTEIN TVP38-RELATED"/>
    <property type="match status" value="1"/>
</dbReference>
<protein>
    <recommendedName>
        <fullName evidence="6">TVP38/TMEM64 family membrane protein</fullName>
    </recommendedName>
</protein>
<reference evidence="8" key="1">
    <citation type="submission" date="2021-12" db="EMBL/GenBank/DDBJ databases">
        <title>Novel species in genus Dyadobacter.</title>
        <authorList>
            <person name="Ma C."/>
        </authorList>
    </citation>
    <scope>NUCLEOTIDE SEQUENCE</scope>
    <source>
        <strain evidence="8">LJ419</strain>
    </source>
</reference>
<keyword evidence="3 6" id="KW-0812">Transmembrane</keyword>
<keyword evidence="2 6" id="KW-1003">Cell membrane</keyword>
<feature type="transmembrane region" description="Helical" evidence="6">
    <location>
        <begin position="12"/>
        <end position="36"/>
    </location>
</feature>
<evidence type="ECO:0000256" key="3">
    <source>
        <dbReference type="ARBA" id="ARBA00022692"/>
    </source>
</evidence>
<sequence length="227" mass="25206">METSSPKKLSLPVVVSILLTVVPLVTTSIITAWAVGHESQLRSWPFEWWVVVTLVLTLASSVALTPPTFLALVYGYFLGWTALPLLFGLNLGAIAIIYGLANFLHASSIRSYLIQVYPQVNVLLRRFYQNELRLIFFAKLSPVLPFAITNLFFAMAGARFKQVLAGGTLGMIPRTVLAVWAGREARDIRYLLEHPNEGLATKIVLILLIVISTIGIGYFFKDKKVVE</sequence>
<evidence type="ECO:0000256" key="6">
    <source>
        <dbReference type="RuleBase" id="RU366058"/>
    </source>
</evidence>
<feature type="transmembrane region" description="Helical" evidence="6">
    <location>
        <begin position="83"/>
        <end position="104"/>
    </location>
</feature>
<organism evidence="8 9">
    <name type="scientific">Dyadobacter chenwenxiniae</name>
    <dbReference type="NCBI Taxonomy" id="2906456"/>
    <lineage>
        <taxon>Bacteria</taxon>
        <taxon>Pseudomonadati</taxon>
        <taxon>Bacteroidota</taxon>
        <taxon>Cytophagia</taxon>
        <taxon>Cytophagales</taxon>
        <taxon>Spirosomataceae</taxon>
        <taxon>Dyadobacter</taxon>
    </lineage>
</organism>
<proteinExistence type="inferred from homology"/>
<feature type="domain" description="VTT" evidence="7">
    <location>
        <begin position="66"/>
        <end position="183"/>
    </location>
</feature>
<keyword evidence="5 6" id="KW-0472">Membrane</keyword>
<dbReference type="Proteomes" id="UP001139000">
    <property type="component" value="Unassembled WGS sequence"/>
</dbReference>
<name>A0A9X1PJS1_9BACT</name>
<dbReference type="EMBL" id="JAJTTC010000001">
    <property type="protein sequence ID" value="MCF0062041.1"/>
    <property type="molecule type" value="Genomic_DNA"/>
</dbReference>
<evidence type="ECO:0000313" key="8">
    <source>
        <dbReference type="EMBL" id="MCF0062041.1"/>
    </source>
</evidence>
<dbReference type="PANTHER" id="PTHR12677">
    <property type="entry name" value="GOLGI APPARATUS MEMBRANE PROTEIN TVP38-RELATED"/>
    <property type="match status" value="1"/>
</dbReference>
<keyword evidence="9" id="KW-1185">Reference proteome</keyword>
<evidence type="ECO:0000256" key="1">
    <source>
        <dbReference type="ARBA" id="ARBA00004651"/>
    </source>
</evidence>
<evidence type="ECO:0000256" key="4">
    <source>
        <dbReference type="ARBA" id="ARBA00022989"/>
    </source>
</evidence>
<comment type="subcellular location">
    <subcellularLocation>
        <location evidence="1 6">Cell membrane</location>
        <topology evidence="1 6">Multi-pass membrane protein</topology>
    </subcellularLocation>
</comment>
<dbReference type="InterPro" id="IPR015414">
    <property type="entry name" value="TMEM64"/>
</dbReference>
<dbReference type="InterPro" id="IPR032816">
    <property type="entry name" value="VTT_dom"/>
</dbReference>
<evidence type="ECO:0000256" key="2">
    <source>
        <dbReference type="ARBA" id="ARBA00022475"/>
    </source>
</evidence>
<comment type="similarity">
    <text evidence="6">Belongs to the TVP38/TMEM64 family.</text>
</comment>
<dbReference type="GO" id="GO:0005886">
    <property type="term" value="C:plasma membrane"/>
    <property type="evidence" value="ECO:0007669"/>
    <property type="project" value="UniProtKB-SubCell"/>
</dbReference>